<keyword evidence="8" id="KW-1185">Reference proteome</keyword>
<reference evidence="8" key="1">
    <citation type="journal article" date="2019" name="Int. J. Syst. Evol. Microbiol.">
        <title>The Global Catalogue of Microorganisms (GCM) 10K type strain sequencing project: providing services to taxonomists for standard genome sequencing and annotation.</title>
        <authorList>
            <consortium name="The Broad Institute Genomics Platform"/>
            <consortium name="The Broad Institute Genome Sequencing Center for Infectious Disease"/>
            <person name="Wu L."/>
            <person name="Ma J."/>
        </authorList>
    </citation>
    <scope>NUCLEOTIDE SEQUENCE [LARGE SCALE GENOMIC DNA]</scope>
    <source>
        <strain evidence="8">KCTC 52344</strain>
    </source>
</reference>
<dbReference type="InterPro" id="IPR015890">
    <property type="entry name" value="Chorismate_C"/>
</dbReference>
<protein>
    <recommendedName>
        <fullName evidence="3">isochorismate synthase</fullName>
        <ecNumber evidence="3">5.4.4.2</ecNumber>
    </recommendedName>
    <alternativeName>
        <fullName evidence="5">Isochorismate mutase</fullName>
    </alternativeName>
</protein>
<dbReference type="EMBL" id="JBHULC010000003">
    <property type="protein sequence ID" value="MFD2519609.1"/>
    <property type="molecule type" value="Genomic_DNA"/>
</dbReference>
<evidence type="ECO:0000313" key="8">
    <source>
        <dbReference type="Proteomes" id="UP001597510"/>
    </source>
</evidence>
<dbReference type="Proteomes" id="UP001597510">
    <property type="component" value="Unassembled WGS sequence"/>
</dbReference>
<evidence type="ECO:0000256" key="3">
    <source>
        <dbReference type="ARBA" id="ARBA00012824"/>
    </source>
</evidence>
<organism evidence="7 8">
    <name type="scientific">Emticicia soli</name>
    <dbReference type="NCBI Taxonomy" id="2027878"/>
    <lineage>
        <taxon>Bacteria</taxon>
        <taxon>Pseudomonadati</taxon>
        <taxon>Bacteroidota</taxon>
        <taxon>Cytophagia</taxon>
        <taxon>Cytophagales</taxon>
        <taxon>Leadbetterellaceae</taxon>
        <taxon>Emticicia</taxon>
    </lineage>
</organism>
<proteinExistence type="inferred from homology"/>
<accession>A0ABW5J248</accession>
<evidence type="ECO:0000259" key="6">
    <source>
        <dbReference type="Pfam" id="PF00425"/>
    </source>
</evidence>
<dbReference type="EC" id="5.4.4.2" evidence="3"/>
<evidence type="ECO:0000256" key="4">
    <source>
        <dbReference type="ARBA" id="ARBA00023235"/>
    </source>
</evidence>
<comment type="caution">
    <text evidence="7">The sequence shown here is derived from an EMBL/GenBank/DDBJ whole genome shotgun (WGS) entry which is preliminary data.</text>
</comment>
<dbReference type="PANTHER" id="PTHR42839">
    <property type="entry name" value="ISOCHORISMATE SYNTHASE ENTC"/>
    <property type="match status" value="1"/>
</dbReference>
<evidence type="ECO:0000256" key="1">
    <source>
        <dbReference type="ARBA" id="ARBA00000799"/>
    </source>
</evidence>
<evidence type="ECO:0000313" key="7">
    <source>
        <dbReference type="EMBL" id="MFD2519609.1"/>
    </source>
</evidence>
<dbReference type="InterPro" id="IPR004561">
    <property type="entry name" value="IsoChor_synthase"/>
</dbReference>
<dbReference type="InterPro" id="IPR005801">
    <property type="entry name" value="ADC_synthase"/>
</dbReference>
<dbReference type="Gene3D" id="3.60.120.10">
    <property type="entry name" value="Anthranilate synthase"/>
    <property type="match status" value="1"/>
</dbReference>
<sequence>MTTTTSKTNNYRQTLWNAALSLGLPTAMWRLPKQHTKHFLTSFLKEPEQIKIEFEELGPGFAFSPFINPEGNDTYFLKADLHYIFSDTTNYENEVFQEVISPSSLDPSFIELQKARLSAKPFFYTQNGAVEEATKKEDFIEEVETAINEIEAGNFKKVVLSRTKIITIPNDFEIVSVFDKLCNAYPNAFVSAVSIPSLGIVWMGATPETLVSQDAQGIFRTMALAGTQSAYDADGNLIKTSEAMWRQKEIEEHALVSRYIVSCLKKIRVREFEEEGPKTVIAGNLMHLRMDYSVDTVEINFPEMATVMLDLLHPTSAVCGMPKEPAKQFILANEKYNREFYSGFLGPVNIQQESHIFVNLRTMKLQNGVATLYAGCGITADSSAEKEWLETEMKLQTLGKFLG</sequence>
<dbReference type="RefSeq" id="WP_340236583.1">
    <property type="nucleotide sequence ID" value="NZ_JBBEWC010000006.1"/>
</dbReference>
<keyword evidence="4" id="KW-0413">Isomerase</keyword>
<dbReference type="SUPFAM" id="SSF56322">
    <property type="entry name" value="ADC synthase"/>
    <property type="match status" value="1"/>
</dbReference>
<feature type="domain" description="Chorismate-utilising enzyme C-terminal" evidence="6">
    <location>
        <begin position="136"/>
        <end position="394"/>
    </location>
</feature>
<dbReference type="Pfam" id="PF00425">
    <property type="entry name" value="Chorismate_bind"/>
    <property type="match status" value="1"/>
</dbReference>
<name>A0ABW5J248_9BACT</name>
<evidence type="ECO:0000256" key="2">
    <source>
        <dbReference type="ARBA" id="ARBA00005297"/>
    </source>
</evidence>
<comment type="similarity">
    <text evidence="2">Belongs to the isochorismate synthase family.</text>
</comment>
<gene>
    <name evidence="7" type="ORF">ACFSR2_01855</name>
</gene>
<evidence type="ECO:0000256" key="5">
    <source>
        <dbReference type="ARBA" id="ARBA00041564"/>
    </source>
</evidence>
<comment type="catalytic activity">
    <reaction evidence="1">
        <text>chorismate = isochorismate</text>
        <dbReference type="Rhea" id="RHEA:18985"/>
        <dbReference type="ChEBI" id="CHEBI:29748"/>
        <dbReference type="ChEBI" id="CHEBI:29780"/>
        <dbReference type="EC" id="5.4.4.2"/>
    </reaction>
</comment>
<dbReference type="PANTHER" id="PTHR42839:SF2">
    <property type="entry name" value="ISOCHORISMATE SYNTHASE ENTC"/>
    <property type="match status" value="1"/>
</dbReference>
<dbReference type="NCBIfam" id="TIGR00543">
    <property type="entry name" value="isochor_syn"/>
    <property type="match status" value="1"/>
</dbReference>